<name>A0A1M5AVG3_9BACT</name>
<dbReference type="SUPFAM" id="SSF103088">
    <property type="entry name" value="OmpA-like"/>
    <property type="match status" value="1"/>
</dbReference>
<feature type="domain" description="OmpA-like" evidence="5">
    <location>
        <begin position="309"/>
        <end position="424"/>
    </location>
</feature>
<protein>
    <submittedName>
        <fullName evidence="6">OmpA family protein</fullName>
    </submittedName>
</protein>
<keyword evidence="3" id="KW-0998">Cell outer membrane</keyword>
<dbReference type="OrthoDB" id="9800869at2"/>
<gene>
    <name evidence="6" type="ORF">SAMN02745131_02372</name>
</gene>
<dbReference type="PANTHER" id="PTHR30329">
    <property type="entry name" value="STATOR ELEMENT OF FLAGELLAR MOTOR COMPLEX"/>
    <property type="match status" value="1"/>
</dbReference>
<keyword evidence="2 4" id="KW-0472">Membrane</keyword>
<dbReference type="PANTHER" id="PTHR30329:SF21">
    <property type="entry name" value="LIPOPROTEIN YIAD-RELATED"/>
    <property type="match status" value="1"/>
</dbReference>
<dbReference type="InterPro" id="IPR050330">
    <property type="entry name" value="Bact_OuterMem_StrucFunc"/>
</dbReference>
<evidence type="ECO:0000259" key="5">
    <source>
        <dbReference type="PROSITE" id="PS51123"/>
    </source>
</evidence>
<evidence type="ECO:0000256" key="3">
    <source>
        <dbReference type="ARBA" id="ARBA00023237"/>
    </source>
</evidence>
<dbReference type="Pfam" id="PF00691">
    <property type="entry name" value="OmpA"/>
    <property type="match status" value="1"/>
</dbReference>
<keyword evidence="7" id="KW-1185">Reference proteome</keyword>
<proteinExistence type="predicted"/>
<dbReference type="PRINTS" id="PR01021">
    <property type="entry name" value="OMPADOMAIN"/>
</dbReference>
<dbReference type="PROSITE" id="PS51123">
    <property type="entry name" value="OMPA_2"/>
    <property type="match status" value="1"/>
</dbReference>
<sequence>MKKILFCMLIAIPFQGFSQGALNKFKQKVKDRLEQRTNEGMDKEIDVAGKNRNPVDTPDVNVTVEEKQRGAKDAPAFESYSRYDFLPGAQLVYTEDFSQDIVGEFPLLWSTNNRGEVVTIKSQPGKWLRMFQGGHFIAPEVKKLPDNFTVEFDMVLNFAEEGYVYPSILFKLLEPIEQGKDGRKYLADPNAFANTGITIAPAEGGNSTINLSTDHNGENYFNSGQKNLKKLDANYGTPFHVAMWVQKTRLRLWINGEKIYDVPQAIPATGSYNRLALEVANSYYDEEKVGVYISNIRVAEGAADARHKLLTEGKWVTNGILFDSGSDHLKPESAGVLREIAGILNENPTVKVNIVGHTDNEGADVANKELSKRRAAAVKQALIHDFQVEGSRMQSDGMGEALPVADNLTKEGRAKNRRVEFIKL</sequence>
<dbReference type="Gene3D" id="2.60.120.560">
    <property type="entry name" value="Exo-inulinase, domain 1"/>
    <property type="match status" value="1"/>
</dbReference>
<dbReference type="EMBL" id="FQUU01000009">
    <property type="protein sequence ID" value="SHF34224.1"/>
    <property type="molecule type" value="Genomic_DNA"/>
</dbReference>
<dbReference type="CDD" id="cd07185">
    <property type="entry name" value="OmpA_C-like"/>
    <property type="match status" value="1"/>
</dbReference>
<evidence type="ECO:0000256" key="4">
    <source>
        <dbReference type="PROSITE-ProRule" id="PRU00473"/>
    </source>
</evidence>
<comment type="subcellular location">
    <subcellularLocation>
        <location evidence="1">Cell outer membrane</location>
    </subcellularLocation>
</comment>
<accession>A0A1M5AVG3</accession>
<reference evidence="6 7" key="1">
    <citation type="submission" date="2016-11" db="EMBL/GenBank/DDBJ databases">
        <authorList>
            <person name="Jaros S."/>
            <person name="Januszkiewicz K."/>
            <person name="Wedrychowicz H."/>
        </authorList>
    </citation>
    <scope>NUCLEOTIDE SEQUENCE [LARGE SCALE GENOMIC DNA]</scope>
    <source>
        <strain evidence="6 7">DSM 18119</strain>
    </source>
</reference>
<dbReference type="GO" id="GO:0009279">
    <property type="term" value="C:cell outer membrane"/>
    <property type="evidence" value="ECO:0007669"/>
    <property type="project" value="UniProtKB-SubCell"/>
</dbReference>
<evidence type="ECO:0000256" key="2">
    <source>
        <dbReference type="ARBA" id="ARBA00023136"/>
    </source>
</evidence>
<evidence type="ECO:0000256" key="1">
    <source>
        <dbReference type="ARBA" id="ARBA00004442"/>
    </source>
</evidence>
<organism evidence="6 7">
    <name type="scientific">Flavisolibacter ginsengisoli DSM 18119</name>
    <dbReference type="NCBI Taxonomy" id="1121884"/>
    <lineage>
        <taxon>Bacteria</taxon>
        <taxon>Pseudomonadati</taxon>
        <taxon>Bacteroidota</taxon>
        <taxon>Chitinophagia</taxon>
        <taxon>Chitinophagales</taxon>
        <taxon>Chitinophagaceae</taxon>
        <taxon>Flavisolibacter</taxon>
    </lineage>
</organism>
<dbReference type="Gene3D" id="3.30.1330.60">
    <property type="entry name" value="OmpA-like domain"/>
    <property type="match status" value="1"/>
</dbReference>
<dbReference type="InterPro" id="IPR006664">
    <property type="entry name" value="OMP_bac"/>
</dbReference>
<dbReference type="RefSeq" id="WP_072835544.1">
    <property type="nucleotide sequence ID" value="NZ_FQUU01000009.1"/>
</dbReference>
<dbReference type="Proteomes" id="UP000184048">
    <property type="component" value="Unassembled WGS sequence"/>
</dbReference>
<dbReference type="AlphaFoldDB" id="A0A1M5AVG3"/>
<evidence type="ECO:0000313" key="7">
    <source>
        <dbReference type="Proteomes" id="UP000184048"/>
    </source>
</evidence>
<dbReference type="STRING" id="1121884.SAMN02745131_02372"/>
<evidence type="ECO:0000313" key="6">
    <source>
        <dbReference type="EMBL" id="SHF34224.1"/>
    </source>
</evidence>
<dbReference type="InterPro" id="IPR036737">
    <property type="entry name" value="OmpA-like_sf"/>
</dbReference>
<dbReference type="InterPro" id="IPR006665">
    <property type="entry name" value="OmpA-like"/>
</dbReference>